<accession>A0A5C6CNE7</accession>
<dbReference type="Proteomes" id="UP000316304">
    <property type="component" value="Unassembled WGS sequence"/>
</dbReference>
<reference evidence="2 3" key="1">
    <citation type="submission" date="2019-02" db="EMBL/GenBank/DDBJ databases">
        <title>Deep-cultivation of Planctomycetes and their phenomic and genomic characterization uncovers novel biology.</title>
        <authorList>
            <person name="Wiegand S."/>
            <person name="Jogler M."/>
            <person name="Boedeker C."/>
            <person name="Pinto D."/>
            <person name="Vollmers J."/>
            <person name="Rivas-Marin E."/>
            <person name="Kohn T."/>
            <person name="Peeters S.H."/>
            <person name="Heuer A."/>
            <person name="Rast P."/>
            <person name="Oberbeckmann S."/>
            <person name="Bunk B."/>
            <person name="Jeske O."/>
            <person name="Meyerdierks A."/>
            <person name="Storesund J.E."/>
            <person name="Kallscheuer N."/>
            <person name="Luecker S."/>
            <person name="Lage O.M."/>
            <person name="Pohl T."/>
            <person name="Merkel B.J."/>
            <person name="Hornburger P."/>
            <person name="Mueller R.-W."/>
            <person name="Bruemmer F."/>
            <person name="Labrenz M."/>
            <person name="Spormann A.M."/>
            <person name="Op Den Camp H."/>
            <person name="Overmann J."/>
            <person name="Amann R."/>
            <person name="Jetten M.S.M."/>
            <person name="Mascher T."/>
            <person name="Medema M.H."/>
            <person name="Devos D.P."/>
            <person name="Kaster A.-K."/>
            <person name="Ovreas L."/>
            <person name="Rohde M."/>
            <person name="Galperin M.Y."/>
            <person name="Jogler C."/>
        </authorList>
    </citation>
    <scope>NUCLEOTIDE SEQUENCE [LARGE SCALE GENOMIC DNA]</scope>
    <source>
        <strain evidence="2 3">Pla52o</strain>
    </source>
</reference>
<dbReference type="EMBL" id="SJPT01000001">
    <property type="protein sequence ID" value="TWU26493.1"/>
    <property type="molecule type" value="Genomic_DNA"/>
</dbReference>
<proteinExistence type="predicted"/>
<dbReference type="SUPFAM" id="SSF53474">
    <property type="entry name" value="alpha/beta-Hydrolases"/>
    <property type="match status" value="1"/>
</dbReference>
<gene>
    <name evidence="2" type="ORF">Pla52o_03460</name>
</gene>
<name>A0A5C6CNE7_9BACT</name>
<evidence type="ECO:0000313" key="3">
    <source>
        <dbReference type="Proteomes" id="UP000316304"/>
    </source>
</evidence>
<keyword evidence="1" id="KW-0732">Signal</keyword>
<dbReference type="AlphaFoldDB" id="A0A5C6CNE7"/>
<dbReference type="InterPro" id="IPR029058">
    <property type="entry name" value="AB_hydrolase_fold"/>
</dbReference>
<protein>
    <submittedName>
        <fullName evidence="2">Alpha/beta hydrolase family protein</fullName>
    </submittedName>
</protein>
<sequence length="296" mass="32303" precursor="true">MSIMVLRPFRLVVTAFVAILFATTLPVLAQPVASEAVSVADDLATDLRSQGISFQTGTFQGFTQIAFQLEGVDCKMVCPKTVAAGKPWVWRARFWGHEPQFDRAMLERGWHVCYCDVGGLFGADPAIERWDAFYSLTQKLGLHAKPFLEGMSRGGLIVLRWASEHPNQVSGIYVDNAVMDIRSWPGGKGAGKGSARDWAQCLKVYGMTDAQSVEFADGPLDRVQPLVDAGVPIFVLINEADDVVPPAENGDRLIAEYKKRGGPIVEMRRAGLGHHPHSLKDPSAIVDFAVAAVNRP</sequence>
<keyword evidence="2" id="KW-0378">Hydrolase</keyword>
<organism evidence="2 3">
    <name type="scientific">Novipirellula galeiformis</name>
    <dbReference type="NCBI Taxonomy" id="2528004"/>
    <lineage>
        <taxon>Bacteria</taxon>
        <taxon>Pseudomonadati</taxon>
        <taxon>Planctomycetota</taxon>
        <taxon>Planctomycetia</taxon>
        <taxon>Pirellulales</taxon>
        <taxon>Pirellulaceae</taxon>
        <taxon>Novipirellula</taxon>
    </lineage>
</organism>
<comment type="caution">
    <text evidence="2">The sequence shown here is derived from an EMBL/GenBank/DDBJ whole genome shotgun (WGS) entry which is preliminary data.</text>
</comment>
<feature type="signal peptide" evidence="1">
    <location>
        <begin position="1"/>
        <end position="29"/>
    </location>
</feature>
<dbReference type="Gene3D" id="3.40.50.1820">
    <property type="entry name" value="alpha/beta hydrolase"/>
    <property type="match status" value="1"/>
</dbReference>
<keyword evidence="3" id="KW-1185">Reference proteome</keyword>
<dbReference type="RefSeq" id="WP_231612011.1">
    <property type="nucleotide sequence ID" value="NZ_SJPT01000001.1"/>
</dbReference>
<evidence type="ECO:0000313" key="2">
    <source>
        <dbReference type="EMBL" id="TWU26493.1"/>
    </source>
</evidence>
<dbReference type="GO" id="GO:0016787">
    <property type="term" value="F:hydrolase activity"/>
    <property type="evidence" value="ECO:0007669"/>
    <property type="project" value="UniProtKB-KW"/>
</dbReference>
<evidence type="ECO:0000256" key="1">
    <source>
        <dbReference type="SAM" id="SignalP"/>
    </source>
</evidence>
<feature type="chain" id="PRO_5023087945" evidence="1">
    <location>
        <begin position="30"/>
        <end position="296"/>
    </location>
</feature>